<dbReference type="STRING" id="1459636.NTE_03283"/>
<dbReference type="GO" id="GO:0000049">
    <property type="term" value="F:tRNA binding"/>
    <property type="evidence" value="ECO:0007669"/>
    <property type="project" value="TreeGrafter"/>
</dbReference>
<dbReference type="KEGG" id="nev:NTE_03283"/>
<dbReference type="HOGENOM" id="CLU_003612_2_1_2"/>
<dbReference type="GO" id="GO:0043023">
    <property type="term" value="F:ribosomal large subunit binding"/>
    <property type="evidence" value="ECO:0007669"/>
    <property type="project" value="TreeGrafter"/>
</dbReference>
<protein>
    <submittedName>
        <fullName evidence="2">Putative RNA-binding protein, snRNP like protein</fullName>
    </submittedName>
</protein>
<dbReference type="OrthoDB" id="10943at2157"/>
<dbReference type="AlphaFoldDB" id="A0A075MXH1"/>
<dbReference type="Proteomes" id="UP000028194">
    <property type="component" value="Chromosome"/>
</dbReference>
<dbReference type="NCBIfam" id="NF041120">
    <property type="entry name" value="RqcH_arch"/>
    <property type="match status" value="1"/>
</dbReference>
<name>A0A075MXH1_9ARCH</name>
<dbReference type="Pfam" id="PF05833">
    <property type="entry name" value="NFACT_N"/>
    <property type="match status" value="1"/>
</dbReference>
<proteinExistence type="predicted"/>
<dbReference type="RefSeq" id="WP_148701740.1">
    <property type="nucleotide sequence ID" value="NZ_CP007174.1"/>
</dbReference>
<evidence type="ECO:0000259" key="1">
    <source>
        <dbReference type="Pfam" id="PF05670"/>
    </source>
</evidence>
<dbReference type="GO" id="GO:0072344">
    <property type="term" value="P:rescue of stalled ribosome"/>
    <property type="evidence" value="ECO:0007669"/>
    <property type="project" value="TreeGrafter"/>
</dbReference>
<sequence>MELSGVELRYLVNEIGARVTSGHYISAVNAVTKDSLLLRLHHPTQEDIMLVLSARGIWITKLKFKPVEDNSLERAAIAELERARVESLEQAGSERIATLRLRRLDGQARVVVCEFFGDGNIIICDEKMQMLAILRPIEVRHRTLKVGLRYAFPPQRGVDVFALSLEQMLALRNEAKNLDVLRWIGRGLSMPKKFVEEVAKRAGIEPSRQAGQLADEEVGRIFSTIKSLVDDISAGRNHEPVVIMQGEKPVDALPIVTQEAQKLEVKKAPTYMEALDEVLSNEILDIGRSSRTIEIDRQIAVLEHDLAEQNKAKEEVLQKAAAIRKLAGELMAVSYSNPADDAIKGVLAANSASLVTEKGVKYVQVAGENIEAQQNLAKLSSMLFARAKEMERGNASIEEARSKLLAQIERLRGQTAAIHKKMVVQKQAAKEWYERYRWFVTSDGLLAIGGRDASSNSALVRKHLTEDDIVFHAEVHGSPFFIVKNAAAPAREGKMEQSLVQVAQATVSFSRAWKDGLSSADAYWVFPDQIKKGAPTGQFLPKGSFVIEGKRSYVKGVEVRLAIGIELINEREALVCGPEEAVKKRSLVYAVLLQGGLDPMNAAKKAKATLVSAAAGDNEELAETIKRISLDDFVRSLPTGQSKISFASKGSTSSKSN</sequence>
<reference evidence="2 3" key="1">
    <citation type="journal article" date="2014" name="PLoS ONE">
        <title>Genome Sequence of Candidatus Nitrososphaera evergladensis from Group I.1b Enriched from Everglades Soil Reveals Novel Genomic Features of the Ammonia-Oxidizing Archaea.</title>
        <authorList>
            <person name="Zhalnina K.V."/>
            <person name="Dias R."/>
            <person name="Leonard M.T."/>
            <person name="Dorr de Quadros P."/>
            <person name="Camargo F.A."/>
            <person name="Drew J.C."/>
            <person name="Farmerie W.G."/>
            <person name="Daroub S.H."/>
            <person name="Triplett E.W."/>
        </authorList>
    </citation>
    <scope>NUCLEOTIDE SEQUENCE [LARGE SCALE GENOMIC DNA]</scope>
    <source>
        <strain evidence="2 3">SR1</strain>
    </source>
</reference>
<keyword evidence="3" id="KW-1185">Reference proteome</keyword>
<dbReference type="PANTHER" id="PTHR15239:SF6">
    <property type="entry name" value="RIBOSOME QUALITY CONTROL COMPLEX SUBUNIT NEMF"/>
    <property type="match status" value="1"/>
</dbReference>
<organism evidence="2 3">
    <name type="scientific">Candidatus Nitrososphaera evergladensis SR1</name>
    <dbReference type="NCBI Taxonomy" id="1459636"/>
    <lineage>
        <taxon>Archaea</taxon>
        <taxon>Nitrososphaerota</taxon>
        <taxon>Nitrososphaeria</taxon>
        <taxon>Nitrososphaerales</taxon>
        <taxon>Nitrososphaeraceae</taxon>
        <taxon>Nitrososphaera</taxon>
    </lineage>
</organism>
<accession>A0A075MXH1</accession>
<dbReference type="GO" id="GO:1990112">
    <property type="term" value="C:RQC complex"/>
    <property type="evidence" value="ECO:0007669"/>
    <property type="project" value="TreeGrafter"/>
</dbReference>
<dbReference type="GeneID" id="41598937"/>
<dbReference type="Gene3D" id="2.30.310.10">
    <property type="entry name" value="ibrinogen binding protein from staphylococcus aureus domain"/>
    <property type="match status" value="1"/>
</dbReference>
<gene>
    <name evidence="2" type="ORF">NTE_03283</name>
</gene>
<dbReference type="InterPro" id="IPR051608">
    <property type="entry name" value="RQC_Subunit_NEMF"/>
</dbReference>
<evidence type="ECO:0000313" key="2">
    <source>
        <dbReference type="EMBL" id="AIF85312.1"/>
    </source>
</evidence>
<dbReference type="EMBL" id="CP007174">
    <property type="protein sequence ID" value="AIF85312.1"/>
    <property type="molecule type" value="Genomic_DNA"/>
</dbReference>
<dbReference type="Pfam" id="PF05670">
    <property type="entry name" value="NFACT-R_1"/>
    <property type="match status" value="1"/>
</dbReference>
<dbReference type="PANTHER" id="PTHR15239">
    <property type="entry name" value="NUCLEAR EXPORT MEDIATOR FACTOR NEMF"/>
    <property type="match status" value="1"/>
</dbReference>
<dbReference type="InterPro" id="IPR008532">
    <property type="entry name" value="NFACT_RNA-bd"/>
</dbReference>
<dbReference type="eggNOG" id="arCOG01695">
    <property type="taxonomic scope" value="Archaea"/>
</dbReference>
<evidence type="ECO:0000313" key="3">
    <source>
        <dbReference type="Proteomes" id="UP000028194"/>
    </source>
</evidence>
<feature type="domain" description="NFACT RNA-binding" evidence="1">
    <location>
        <begin position="436"/>
        <end position="549"/>
    </location>
</feature>